<gene>
    <name evidence="1" type="ORF">AYBTSS11_LOCUS8520</name>
</gene>
<dbReference type="EMBL" id="OY731400">
    <property type="protein sequence ID" value="CAJ1938355.1"/>
    <property type="molecule type" value="Genomic_DNA"/>
</dbReference>
<protein>
    <submittedName>
        <fullName evidence="1">Uncharacterized protein</fullName>
    </submittedName>
</protein>
<proteinExistence type="predicted"/>
<keyword evidence="2" id="KW-1185">Reference proteome</keyword>
<dbReference type="AlphaFoldDB" id="A0AA86VHI6"/>
<organism evidence="1 2">
    <name type="scientific">Sphenostylis stenocarpa</name>
    <dbReference type="NCBI Taxonomy" id="92480"/>
    <lineage>
        <taxon>Eukaryota</taxon>
        <taxon>Viridiplantae</taxon>
        <taxon>Streptophyta</taxon>
        <taxon>Embryophyta</taxon>
        <taxon>Tracheophyta</taxon>
        <taxon>Spermatophyta</taxon>
        <taxon>Magnoliopsida</taxon>
        <taxon>eudicotyledons</taxon>
        <taxon>Gunneridae</taxon>
        <taxon>Pentapetalae</taxon>
        <taxon>rosids</taxon>
        <taxon>fabids</taxon>
        <taxon>Fabales</taxon>
        <taxon>Fabaceae</taxon>
        <taxon>Papilionoideae</taxon>
        <taxon>50 kb inversion clade</taxon>
        <taxon>NPAAA clade</taxon>
        <taxon>indigoferoid/millettioid clade</taxon>
        <taxon>Phaseoleae</taxon>
        <taxon>Sphenostylis</taxon>
    </lineage>
</organism>
<dbReference type="Proteomes" id="UP001189624">
    <property type="component" value="Chromosome 3"/>
</dbReference>
<evidence type="ECO:0000313" key="2">
    <source>
        <dbReference type="Proteomes" id="UP001189624"/>
    </source>
</evidence>
<reference evidence="1" key="1">
    <citation type="submission" date="2023-10" db="EMBL/GenBank/DDBJ databases">
        <authorList>
            <person name="Domelevo Entfellner J.-B."/>
        </authorList>
    </citation>
    <scope>NUCLEOTIDE SEQUENCE</scope>
</reference>
<evidence type="ECO:0000313" key="1">
    <source>
        <dbReference type="EMBL" id="CAJ1938355.1"/>
    </source>
</evidence>
<dbReference type="Gramene" id="rna-AYBTSS11_LOCUS8520">
    <property type="protein sequence ID" value="CAJ1938355.1"/>
    <property type="gene ID" value="gene-AYBTSS11_LOCUS8520"/>
</dbReference>
<name>A0AA86VHI6_9FABA</name>
<accession>A0AA86VHI6</accession>
<sequence length="123" mass="14261">SSNREIDRISYRGFTMFRMNTTTLINTLRAPLSKVRNKRKSIKHEARWNSIPNHVISAGSSNREIDRISYRGFTMFQMNTTTLINTLRAPLSNWDSNPDRLVSTSGQRNVPDELLRIYNNMNA</sequence>
<feature type="non-terminal residue" evidence="1">
    <location>
        <position position="1"/>
    </location>
</feature>